<organism evidence="4 5">
    <name type="scientific">Lentinula raphanica</name>
    <dbReference type="NCBI Taxonomy" id="153919"/>
    <lineage>
        <taxon>Eukaryota</taxon>
        <taxon>Fungi</taxon>
        <taxon>Dikarya</taxon>
        <taxon>Basidiomycota</taxon>
        <taxon>Agaricomycotina</taxon>
        <taxon>Agaricomycetes</taxon>
        <taxon>Agaricomycetidae</taxon>
        <taxon>Agaricales</taxon>
        <taxon>Marasmiineae</taxon>
        <taxon>Omphalotaceae</taxon>
        <taxon>Lentinula</taxon>
    </lineage>
</organism>
<accession>A0AA38P0Y1</accession>
<reference evidence="4" key="1">
    <citation type="submission" date="2022-08" db="EMBL/GenBank/DDBJ databases">
        <authorList>
            <consortium name="DOE Joint Genome Institute"/>
            <person name="Min B."/>
            <person name="Riley R."/>
            <person name="Sierra-Patev S."/>
            <person name="Naranjo-Ortiz M."/>
            <person name="Looney B."/>
            <person name="Konkel Z."/>
            <person name="Slot J.C."/>
            <person name="Sakamoto Y."/>
            <person name="Steenwyk J.L."/>
            <person name="Rokas A."/>
            <person name="Carro J."/>
            <person name="Camarero S."/>
            <person name="Ferreira P."/>
            <person name="Molpeceres G."/>
            <person name="Ruiz-Duenas F.J."/>
            <person name="Serrano A."/>
            <person name="Henrissat B."/>
            <person name="Drula E."/>
            <person name="Hughes K.W."/>
            <person name="Mata J.L."/>
            <person name="Ishikawa N.K."/>
            <person name="Vargas-Isla R."/>
            <person name="Ushijima S."/>
            <person name="Smith C.A."/>
            <person name="Ahrendt S."/>
            <person name="Andreopoulos W."/>
            <person name="He G."/>
            <person name="Labutti K."/>
            <person name="Lipzen A."/>
            <person name="Ng V."/>
            <person name="Sandor L."/>
            <person name="Barry K."/>
            <person name="Martinez A.T."/>
            <person name="Xiao Y."/>
            <person name="Gibbons J.G."/>
            <person name="Terashima K."/>
            <person name="Hibbett D.S."/>
            <person name="Grigoriev I.V."/>
        </authorList>
    </citation>
    <scope>NUCLEOTIDE SEQUENCE</scope>
    <source>
        <strain evidence="4">TFB9207</strain>
    </source>
</reference>
<comment type="caution">
    <text evidence="4">The sequence shown here is derived from an EMBL/GenBank/DDBJ whole genome shotgun (WGS) entry which is preliminary data.</text>
</comment>
<evidence type="ECO:0000256" key="2">
    <source>
        <dbReference type="SAM" id="MobiDB-lite"/>
    </source>
</evidence>
<dbReference type="AlphaFoldDB" id="A0AA38P0Y1"/>
<gene>
    <name evidence="4" type="ORF">F5878DRAFT_376699</name>
</gene>
<feature type="coiled-coil region" evidence="1">
    <location>
        <begin position="68"/>
        <end position="152"/>
    </location>
</feature>
<evidence type="ECO:0000256" key="3">
    <source>
        <dbReference type="SAM" id="SignalP"/>
    </source>
</evidence>
<dbReference type="EMBL" id="MU806589">
    <property type="protein sequence ID" value="KAJ3834058.1"/>
    <property type="molecule type" value="Genomic_DNA"/>
</dbReference>
<sequence>MTRFAYQAVLVLGLISSGVLAAPTLTPRSTELQALHSSYPLPSVPPVAVVHVLEVRGTDPVSKIKGILAELKAKVKDIIEKHNDKKDEKKVEEIEREYYALEKLYEDLNAAQTYWTWSTYEMGRVPPEDLRIQKWQTIIEAYEKLLEKVTRLDGIDRKPEYRDLYHQFERSLQEAEDGQREDADEEARARLEPH</sequence>
<evidence type="ECO:0000256" key="1">
    <source>
        <dbReference type="SAM" id="Coils"/>
    </source>
</evidence>
<keyword evidence="3" id="KW-0732">Signal</keyword>
<evidence type="ECO:0000313" key="4">
    <source>
        <dbReference type="EMBL" id="KAJ3834058.1"/>
    </source>
</evidence>
<evidence type="ECO:0000313" key="5">
    <source>
        <dbReference type="Proteomes" id="UP001163846"/>
    </source>
</evidence>
<feature type="region of interest" description="Disordered" evidence="2">
    <location>
        <begin position="172"/>
        <end position="194"/>
    </location>
</feature>
<keyword evidence="1" id="KW-0175">Coiled coil</keyword>
<dbReference type="Proteomes" id="UP001163846">
    <property type="component" value="Unassembled WGS sequence"/>
</dbReference>
<protein>
    <submittedName>
        <fullName evidence="4">Uncharacterized protein</fullName>
    </submittedName>
</protein>
<feature type="signal peptide" evidence="3">
    <location>
        <begin position="1"/>
        <end position="21"/>
    </location>
</feature>
<proteinExistence type="predicted"/>
<name>A0AA38P0Y1_9AGAR</name>
<feature type="chain" id="PRO_5041452669" evidence="3">
    <location>
        <begin position="22"/>
        <end position="194"/>
    </location>
</feature>
<keyword evidence="5" id="KW-1185">Reference proteome</keyword>